<sequence length="349" mass="38354">MSNSTNLTHSTGHGTGWGNATLLANPELCTLETCDLSMASFLYLPTVPGNAIYAAIFGIYVIAQLYLGIRHRVWGYMSAMVLGMIAEIIGYVGRVMLHNSPFNNNDFLTYLICLTIAPALLSASIYLCLSRIVIVYGENLSRFKPRTYTLFFCTCDLICLVLQGMGGGIASTASTVSGSNTGKNIMLAGLIFQLISLSLFAVACTDFFLRVRKQRGMWNPRYLNIVNSKLFKAFLFGLATATITIFVRSVYRCAELSGGFNSTLFTSDEALFMILEGLMIVIACSCLTILHPAIAFQGVWHEANFTFRTKKGDVKTMYSTDEENQSSDVQLDGVEMTGNQVFDGQGQRK</sequence>
<evidence type="ECO:0000256" key="5">
    <source>
        <dbReference type="SAM" id="Phobius"/>
    </source>
</evidence>
<feature type="transmembrane region" description="Helical" evidence="5">
    <location>
        <begin position="230"/>
        <end position="251"/>
    </location>
</feature>
<organism evidence="6 7">
    <name type="scientific">Phialocephala subalpina</name>
    <dbReference type="NCBI Taxonomy" id="576137"/>
    <lineage>
        <taxon>Eukaryota</taxon>
        <taxon>Fungi</taxon>
        <taxon>Dikarya</taxon>
        <taxon>Ascomycota</taxon>
        <taxon>Pezizomycotina</taxon>
        <taxon>Leotiomycetes</taxon>
        <taxon>Helotiales</taxon>
        <taxon>Mollisiaceae</taxon>
        <taxon>Phialocephala</taxon>
        <taxon>Phialocephala fortinii species complex</taxon>
    </lineage>
</organism>
<keyword evidence="2 5" id="KW-0812">Transmembrane</keyword>
<feature type="transmembrane region" description="Helical" evidence="5">
    <location>
        <begin position="271"/>
        <end position="290"/>
    </location>
</feature>
<comment type="subcellular location">
    <subcellularLocation>
        <location evidence="1">Membrane</location>
        <topology evidence="1">Multi-pass membrane protein</topology>
    </subcellularLocation>
</comment>
<dbReference type="Proteomes" id="UP000184330">
    <property type="component" value="Unassembled WGS sequence"/>
</dbReference>
<dbReference type="GO" id="GO:0000324">
    <property type="term" value="C:fungal-type vacuole"/>
    <property type="evidence" value="ECO:0007669"/>
    <property type="project" value="TreeGrafter"/>
</dbReference>
<evidence type="ECO:0000256" key="2">
    <source>
        <dbReference type="ARBA" id="ARBA00022692"/>
    </source>
</evidence>
<feature type="transmembrane region" description="Helical" evidence="5">
    <location>
        <begin position="185"/>
        <end position="209"/>
    </location>
</feature>
<dbReference type="STRING" id="576137.A0A1L7WKE0"/>
<evidence type="ECO:0000256" key="4">
    <source>
        <dbReference type="ARBA" id="ARBA00023136"/>
    </source>
</evidence>
<feature type="transmembrane region" description="Helical" evidence="5">
    <location>
        <begin position="76"/>
        <end position="95"/>
    </location>
</feature>
<keyword evidence="7" id="KW-1185">Reference proteome</keyword>
<dbReference type="OrthoDB" id="4521223at2759"/>
<name>A0A1L7WKE0_9HELO</name>
<dbReference type="PANTHER" id="PTHR31465">
    <property type="entry name" value="PROTEIN RTA1-RELATED"/>
    <property type="match status" value="1"/>
</dbReference>
<feature type="transmembrane region" description="Helical" evidence="5">
    <location>
        <begin position="51"/>
        <end position="69"/>
    </location>
</feature>
<protein>
    <submittedName>
        <fullName evidence="6">Related to YER185w, Rta1p</fullName>
    </submittedName>
</protein>
<accession>A0A1L7WKE0</accession>
<dbReference type="GO" id="GO:0005886">
    <property type="term" value="C:plasma membrane"/>
    <property type="evidence" value="ECO:0007669"/>
    <property type="project" value="TreeGrafter"/>
</dbReference>
<evidence type="ECO:0000256" key="3">
    <source>
        <dbReference type="ARBA" id="ARBA00022989"/>
    </source>
</evidence>
<feature type="transmembrane region" description="Helical" evidence="5">
    <location>
        <begin position="107"/>
        <end position="129"/>
    </location>
</feature>
<feature type="transmembrane region" description="Helical" evidence="5">
    <location>
        <begin position="150"/>
        <end position="173"/>
    </location>
</feature>
<keyword evidence="4 5" id="KW-0472">Membrane</keyword>
<evidence type="ECO:0000256" key="1">
    <source>
        <dbReference type="ARBA" id="ARBA00004141"/>
    </source>
</evidence>
<dbReference type="InterPro" id="IPR007568">
    <property type="entry name" value="RTA1"/>
</dbReference>
<evidence type="ECO:0000313" key="6">
    <source>
        <dbReference type="EMBL" id="CZR53242.1"/>
    </source>
</evidence>
<reference evidence="6 7" key="1">
    <citation type="submission" date="2016-03" db="EMBL/GenBank/DDBJ databases">
        <authorList>
            <person name="Ploux O."/>
        </authorList>
    </citation>
    <scope>NUCLEOTIDE SEQUENCE [LARGE SCALE GENOMIC DNA]</scope>
    <source>
        <strain evidence="6 7">UAMH 11012</strain>
    </source>
</reference>
<dbReference type="Pfam" id="PF04479">
    <property type="entry name" value="RTA1"/>
    <property type="match status" value="1"/>
</dbReference>
<evidence type="ECO:0000313" key="7">
    <source>
        <dbReference type="Proteomes" id="UP000184330"/>
    </source>
</evidence>
<dbReference type="EMBL" id="FJOG01000003">
    <property type="protein sequence ID" value="CZR53242.1"/>
    <property type="molecule type" value="Genomic_DNA"/>
</dbReference>
<keyword evidence="3 5" id="KW-1133">Transmembrane helix</keyword>
<dbReference type="AlphaFoldDB" id="A0A1L7WKE0"/>
<proteinExistence type="predicted"/>
<dbReference type="PANTHER" id="PTHR31465:SF9">
    <property type="entry name" value="SPHINGOID LONG-CHAIN BASE TRANSPORTER RSB1"/>
    <property type="match status" value="1"/>
</dbReference>
<gene>
    <name evidence="6" type="ORF">PAC_03120</name>
</gene>